<dbReference type="Proteomes" id="UP000324222">
    <property type="component" value="Unassembled WGS sequence"/>
</dbReference>
<name>A0A5B7E812_PORTR</name>
<accession>A0A5B7E812</accession>
<organism evidence="1 2">
    <name type="scientific">Portunus trituberculatus</name>
    <name type="common">Swimming crab</name>
    <name type="synonym">Neptunus trituberculatus</name>
    <dbReference type="NCBI Taxonomy" id="210409"/>
    <lineage>
        <taxon>Eukaryota</taxon>
        <taxon>Metazoa</taxon>
        <taxon>Ecdysozoa</taxon>
        <taxon>Arthropoda</taxon>
        <taxon>Crustacea</taxon>
        <taxon>Multicrustacea</taxon>
        <taxon>Malacostraca</taxon>
        <taxon>Eumalacostraca</taxon>
        <taxon>Eucarida</taxon>
        <taxon>Decapoda</taxon>
        <taxon>Pleocyemata</taxon>
        <taxon>Brachyura</taxon>
        <taxon>Eubrachyura</taxon>
        <taxon>Portunoidea</taxon>
        <taxon>Portunidae</taxon>
        <taxon>Portuninae</taxon>
        <taxon>Portunus</taxon>
    </lineage>
</organism>
<evidence type="ECO:0000313" key="1">
    <source>
        <dbReference type="EMBL" id="MPC30210.1"/>
    </source>
</evidence>
<protein>
    <submittedName>
        <fullName evidence="1">Uncharacterized protein</fullName>
    </submittedName>
</protein>
<proteinExistence type="predicted"/>
<sequence length="113" mass="12362">MTTEQHCLSTLSRRNTQHSKIQHKLFGKTRRVVRSFSLFAPQYSGLLHGGHQRLDCLLVAFEAVCLPEGAVPGAPVTPPAVTLLGLSAPPAVRGKSIQRVLFLENRPVVRIIA</sequence>
<evidence type="ECO:0000313" key="2">
    <source>
        <dbReference type="Proteomes" id="UP000324222"/>
    </source>
</evidence>
<keyword evidence="2" id="KW-1185">Reference proteome</keyword>
<gene>
    <name evidence="1" type="ORF">E2C01_023470</name>
</gene>
<dbReference type="EMBL" id="VSRR010002212">
    <property type="protein sequence ID" value="MPC30210.1"/>
    <property type="molecule type" value="Genomic_DNA"/>
</dbReference>
<dbReference type="AlphaFoldDB" id="A0A5B7E812"/>
<comment type="caution">
    <text evidence="1">The sequence shown here is derived from an EMBL/GenBank/DDBJ whole genome shotgun (WGS) entry which is preliminary data.</text>
</comment>
<reference evidence="1 2" key="1">
    <citation type="submission" date="2019-05" db="EMBL/GenBank/DDBJ databases">
        <title>Another draft genome of Portunus trituberculatus and its Hox gene families provides insights of decapod evolution.</title>
        <authorList>
            <person name="Jeong J.-H."/>
            <person name="Song I."/>
            <person name="Kim S."/>
            <person name="Choi T."/>
            <person name="Kim D."/>
            <person name="Ryu S."/>
            <person name="Kim W."/>
        </authorList>
    </citation>
    <scope>NUCLEOTIDE SEQUENCE [LARGE SCALE GENOMIC DNA]</scope>
    <source>
        <tissue evidence="1">Muscle</tissue>
    </source>
</reference>